<proteinExistence type="predicted"/>
<dbReference type="EMBL" id="BAAATZ010000020">
    <property type="protein sequence ID" value="GAA2731690.1"/>
    <property type="molecule type" value="Genomic_DNA"/>
</dbReference>
<dbReference type="Proteomes" id="UP001501842">
    <property type="component" value="Unassembled WGS sequence"/>
</dbReference>
<evidence type="ECO:0000313" key="2">
    <source>
        <dbReference type="Proteomes" id="UP001501842"/>
    </source>
</evidence>
<dbReference type="PANTHER" id="PTHR43235">
    <property type="entry name" value="GLUTAMINE AMIDOTRANSFERASE PB2B2.05-RELATED"/>
    <property type="match status" value="1"/>
</dbReference>
<dbReference type="InterPro" id="IPR011697">
    <property type="entry name" value="Peptidase_C26"/>
</dbReference>
<reference evidence="2" key="1">
    <citation type="journal article" date="2019" name="Int. J. Syst. Evol. Microbiol.">
        <title>The Global Catalogue of Microorganisms (GCM) 10K type strain sequencing project: providing services to taxonomists for standard genome sequencing and annotation.</title>
        <authorList>
            <consortium name="The Broad Institute Genomics Platform"/>
            <consortium name="The Broad Institute Genome Sequencing Center for Infectious Disease"/>
            <person name="Wu L."/>
            <person name="Ma J."/>
        </authorList>
    </citation>
    <scope>NUCLEOTIDE SEQUENCE [LARGE SCALE GENOMIC DNA]</scope>
    <source>
        <strain evidence="2">JCM 8201</strain>
    </source>
</reference>
<comment type="caution">
    <text evidence="1">The sequence shown here is derived from an EMBL/GenBank/DDBJ whole genome shotgun (WGS) entry which is preliminary data.</text>
</comment>
<organism evidence="1 2">
    <name type="scientific">Actinocorallia aurantiaca</name>
    <dbReference type="NCBI Taxonomy" id="46204"/>
    <lineage>
        <taxon>Bacteria</taxon>
        <taxon>Bacillati</taxon>
        <taxon>Actinomycetota</taxon>
        <taxon>Actinomycetes</taxon>
        <taxon>Streptosporangiales</taxon>
        <taxon>Thermomonosporaceae</taxon>
        <taxon>Actinocorallia</taxon>
    </lineage>
</organism>
<evidence type="ECO:0000313" key="1">
    <source>
        <dbReference type="EMBL" id="GAA2731690.1"/>
    </source>
</evidence>
<name>A0ABP6GZ18_9ACTN</name>
<dbReference type="PROSITE" id="PS51273">
    <property type="entry name" value="GATASE_TYPE_1"/>
    <property type="match status" value="1"/>
</dbReference>
<keyword evidence="1" id="KW-0378">Hydrolase</keyword>
<accession>A0ABP6GZ18</accession>
<dbReference type="GO" id="GO:0016787">
    <property type="term" value="F:hydrolase activity"/>
    <property type="evidence" value="ECO:0007669"/>
    <property type="project" value="UniProtKB-KW"/>
</dbReference>
<dbReference type="InterPro" id="IPR029062">
    <property type="entry name" value="Class_I_gatase-like"/>
</dbReference>
<dbReference type="PANTHER" id="PTHR43235:SF1">
    <property type="entry name" value="GLUTAMINE AMIDOTRANSFERASE PB2B2.05-RELATED"/>
    <property type="match status" value="1"/>
</dbReference>
<dbReference type="RefSeq" id="WP_344452926.1">
    <property type="nucleotide sequence ID" value="NZ_BAAATZ010000020.1"/>
</dbReference>
<dbReference type="InterPro" id="IPR044668">
    <property type="entry name" value="PuuD-like"/>
</dbReference>
<keyword evidence="2" id="KW-1185">Reference proteome</keyword>
<protein>
    <submittedName>
        <fullName evidence="1">Gamma-glutamyl-gamma-aminobutyrate hydrolase family protein</fullName>
    </submittedName>
</protein>
<dbReference type="CDD" id="cd01745">
    <property type="entry name" value="GATase1_2"/>
    <property type="match status" value="1"/>
</dbReference>
<sequence length="233" mass="25508">MTRPLIGITTYQEAARWGVWVREAALLATSYPRSVERAGGVPVLLPPPAGLDGVELLMSRLDGLVIAGGPDVEPARYGEAPHERTGVPDLPRDRWESALLRAAMEADRPFLAVCRGMQLLNVVQGGTLIQHLPDEVGHDRHLPQQGRFTRHRVRVAPDSLTGRVLGELVDVPTYHHQAVRHLGRGLVPVAWAGDQVVEAVEVQGHRFGVGVQWHPEEGDDLRLFEALTEAAAK</sequence>
<gene>
    <name evidence="1" type="ORF">GCM10010439_47750</name>
</gene>
<dbReference type="SUPFAM" id="SSF52317">
    <property type="entry name" value="Class I glutamine amidotransferase-like"/>
    <property type="match status" value="1"/>
</dbReference>
<dbReference type="Pfam" id="PF07722">
    <property type="entry name" value="Peptidase_C26"/>
    <property type="match status" value="1"/>
</dbReference>
<dbReference type="Gene3D" id="3.40.50.880">
    <property type="match status" value="1"/>
</dbReference>